<dbReference type="Proteomes" id="UP001519460">
    <property type="component" value="Unassembled WGS sequence"/>
</dbReference>
<sequence length="142" mass="16229">MHEFSYFTSRTDKRTELILQGLPPSPVTGCPTRPRNSMHQKIPRSLNALYKWVTEYRPSPALQNMSRFAKAADFQGSSEASRKYRRLYKILTAPRVRPATHWLSQLRGGGNFPSATAFYLATRVPSDGWLLSCVARFQYLTT</sequence>
<reference evidence="1 2" key="1">
    <citation type="journal article" date="2023" name="Sci. Data">
        <title>Genome assembly of the Korean intertidal mud-creeper Batillaria attramentaria.</title>
        <authorList>
            <person name="Patra A.K."/>
            <person name="Ho P.T."/>
            <person name="Jun S."/>
            <person name="Lee S.J."/>
            <person name="Kim Y."/>
            <person name="Won Y.J."/>
        </authorList>
    </citation>
    <scope>NUCLEOTIDE SEQUENCE [LARGE SCALE GENOMIC DNA]</scope>
    <source>
        <strain evidence="1">Wonlab-2016</strain>
    </source>
</reference>
<accession>A0ABD0LVC8</accession>
<comment type="caution">
    <text evidence="1">The sequence shown here is derived from an EMBL/GenBank/DDBJ whole genome shotgun (WGS) entry which is preliminary data.</text>
</comment>
<dbReference type="EMBL" id="JACVVK020000021">
    <property type="protein sequence ID" value="KAK7503317.1"/>
    <property type="molecule type" value="Genomic_DNA"/>
</dbReference>
<gene>
    <name evidence="1" type="ORF">BaRGS_00005582</name>
</gene>
<proteinExistence type="predicted"/>
<protein>
    <submittedName>
        <fullName evidence="1">Uncharacterized protein</fullName>
    </submittedName>
</protein>
<keyword evidence="2" id="KW-1185">Reference proteome</keyword>
<dbReference type="AlphaFoldDB" id="A0ABD0LVC8"/>
<organism evidence="1 2">
    <name type="scientific">Batillaria attramentaria</name>
    <dbReference type="NCBI Taxonomy" id="370345"/>
    <lineage>
        <taxon>Eukaryota</taxon>
        <taxon>Metazoa</taxon>
        <taxon>Spiralia</taxon>
        <taxon>Lophotrochozoa</taxon>
        <taxon>Mollusca</taxon>
        <taxon>Gastropoda</taxon>
        <taxon>Caenogastropoda</taxon>
        <taxon>Sorbeoconcha</taxon>
        <taxon>Cerithioidea</taxon>
        <taxon>Batillariidae</taxon>
        <taxon>Batillaria</taxon>
    </lineage>
</organism>
<name>A0ABD0LVC8_9CAEN</name>
<evidence type="ECO:0000313" key="1">
    <source>
        <dbReference type="EMBL" id="KAK7503317.1"/>
    </source>
</evidence>
<evidence type="ECO:0000313" key="2">
    <source>
        <dbReference type="Proteomes" id="UP001519460"/>
    </source>
</evidence>